<accession>A0A2P4Y7V3</accession>
<comment type="caution">
    <text evidence="1">The sequence shown here is derived from an EMBL/GenBank/DDBJ whole genome shotgun (WGS) entry which is preliminary data.</text>
</comment>
<dbReference type="AlphaFoldDB" id="A0A2P4Y7V3"/>
<evidence type="ECO:0000313" key="2">
    <source>
        <dbReference type="Proteomes" id="UP000237271"/>
    </source>
</evidence>
<proteinExistence type="predicted"/>
<reference evidence="1 2" key="1">
    <citation type="journal article" date="2017" name="Genome Biol. Evol.">
        <title>Phytophthora megakarya and P. palmivora, closely related causal agents of cacao black pod rot, underwent increases in genome sizes and gene numbers by different mechanisms.</title>
        <authorList>
            <person name="Ali S.S."/>
            <person name="Shao J."/>
            <person name="Lary D.J."/>
            <person name="Kronmiller B."/>
            <person name="Shen D."/>
            <person name="Strem M.D."/>
            <person name="Amoako-Attah I."/>
            <person name="Akrofi A.Y."/>
            <person name="Begoude B.A."/>
            <person name="Ten Hoopen G.M."/>
            <person name="Coulibaly K."/>
            <person name="Kebe B.I."/>
            <person name="Melnick R.L."/>
            <person name="Guiltinan M.J."/>
            <person name="Tyler B.M."/>
            <person name="Meinhardt L.W."/>
            <person name="Bailey B.A."/>
        </authorList>
    </citation>
    <scope>NUCLEOTIDE SEQUENCE [LARGE SCALE GENOMIC DNA]</scope>
    <source>
        <strain evidence="2">sbr112.9</strain>
    </source>
</reference>
<evidence type="ECO:0000313" key="1">
    <source>
        <dbReference type="EMBL" id="POM73892.1"/>
    </source>
</evidence>
<protein>
    <submittedName>
        <fullName evidence="1">Uncharacterized protein</fullName>
    </submittedName>
</protein>
<gene>
    <name evidence="1" type="ORF">PHPALM_9212</name>
</gene>
<sequence>MDGAAGCGHLDVVKWLHTHRNEGCSTTAMKDTSSDCTSIGRRDAHVLGWKDLLFVTILRWFCFSICITLNYTKWVVQEAHRVIKLLKFTTGSWKNILNFVTKL</sequence>
<organism evidence="1 2">
    <name type="scientific">Phytophthora palmivora</name>
    <dbReference type="NCBI Taxonomy" id="4796"/>
    <lineage>
        <taxon>Eukaryota</taxon>
        <taxon>Sar</taxon>
        <taxon>Stramenopiles</taxon>
        <taxon>Oomycota</taxon>
        <taxon>Peronosporomycetes</taxon>
        <taxon>Peronosporales</taxon>
        <taxon>Peronosporaceae</taxon>
        <taxon>Phytophthora</taxon>
    </lineage>
</organism>
<dbReference type="Proteomes" id="UP000237271">
    <property type="component" value="Unassembled WGS sequence"/>
</dbReference>
<keyword evidence="2" id="KW-1185">Reference proteome</keyword>
<dbReference type="EMBL" id="NCKW01004977">
    <property type="protein sequence ID" value="POM73892.1"/>
    <property type="molecule type" value="Genomic_DNA"/>
</dbReference>
<name>A0A2P4Y7V3_9STRA</name>